<accession>A0A1G4IVE2</accession>
<dbReference type="EMBL" id="LT598456">
    <property type="protein sequence ID" value="SCU81016.1"/>
    <property type="molecule type" value="Genomic_DNA"/>
</dbReference>
<dbReference type="GO" id="GO:0016887">
    <property type="term" value="F:ATP hydrolysis activity"/>
    <property type="evidence" value="ECO:0007669"/>
    <property type="project" value="EnsemblFungi"/>
</dbReference>
<evidence type="ECO:0000256" key="1">
    <source>
        <dbReference type="ARBA" id="ARBA00009502"/>
    </source>
</evidence>
<comment type="similarity">
    <text evidence="1">Belongs to the eukaryotic ATPase epsilon family.</text>
</comment>
<reference evidence="3" key="1">
    <citation type="submission" date="2016-03" db="EMBL/GenBank/DDBJ databases">
        <authorList>
            <person name="Devillers H."/>
        </authorList>
    </citation>
    <scope>NUCLEOTIDE SEQUENCE [LARGE SCALE GENOMIC DNA]</scope>
</reference>
<dbReference type="Proteomes" id="UP000190274">
    <property type="component" value="Chromosome B"/>
</dbReference>
<organism evidence="2 3">
    <name type="scientific">Lachancea dasiensis</name>
    <dbReference type="NCBI Taxonomy" id="1072105"/>
    <lineage>
        <taxon>Eukaryota</taxon>
        <taxon>Fungi</taxon>
        <taxon>Dikarya</taxon>
        <taxon>Ascomycota</taxon>
        <taxon>Saccharomycotina</taxon>
        <taxon>Saccharomycetes</taxon>
        <taxon>Saccharomycetales</taxon>
        <taxon>Saccharomycetaceae</taxon>
        <taxon>Lachancea</taxon>
    </lineage>
</organism>
<evidence type="ECO:0000313" key="3">
    <source>
        <dbReference type="Proteomes" id="UP000190274"/>
    </source>
</evidence>
<dbReference type="GO" id="GO:0046933">
    <property type="term" value="F:proton-transporting ATP synthase activity, rotational mechanism"/>
    <property type="evidence" value="ECO:0007669"/>
    <property type="project" value="EnsemblFungi"/>
</dbReference>
<dbReference type="OrthoDB" id="269124at2759"/>
<dbReference type="InterPro" id="IPR036742">
    <property type="entry name" value="ATP_synth_F1_esu_sf_mt"/>
</dbReference>
<dbReference type="Pfam" id="PF04627">
    <property type="entry name" value="ATP-synt_Eps"/>
    <property type="match status" value="1"/>
</dbReference>
<dbReference type="CDD" id="cd12153">
    <property type="entry name" value="F1-ATPase_epsilon"/>
    <property type="match status" value="1"/>
</dbReference>
<dbReference type="PANTHER" id="PTHR12448">
    <property type="entry name" value="ATP SYNTHASE EPSILON CHAIN, MITOCHONDRIAL"/>
    <property type="match status" value="1"/>
</dbReference>
<dbReference type="SUPFAM" id="SSF48690">
    <property type="entry name" value="Epsilon subunit of mitochondrial F1F0-ATP synthase"/>
    <property type="match status" value="1"/>
</dbReference>
<dbReference type="InterPro" id="IPR006721">
    <property type="entry name" value="ATP_synth_F1_esu_mt"/>
</dbReference>
<dbReference type="PANTHER" id="PTHR12448:SF0">
    <property type="entry name" value="ATP SYNTHASE SUBUNIT EPSILON, MITOCHONDRIAL"/>
    <property type="match status" value="1"/>
</dbReference>
<dbReference type="GO" id="GO:0005743">
    <property type="term" value="C:mitochondrial inner membrane"/>
    <property type="evidence" value="ECO:0007669"/>
    <property type="project" value="EnsemblFungi"/>
</dbReference>
<gene>
    <name evidence="2" type="ORF">LADA_0B10748G</name>
</gene>
<dbReference type="AlphaFoldDB" id="A0A1G4IVE2"/>
<keyword evidence="3" id="KW-1185">Reference proteome</keyword>
<proteinExistence type="inferred from homology"/>
<sequence length="62" mass="6760">MSAWRKAGLTYNNYLSIAAQTVRAALKNEAQTAQVLGRSKTEAKFVKYEGGNAVSEPEALKK</sequence>
<dbReference type="STRING" id="1266660.A0A1G4IVE2"/>
<evidence type="ECO:0000313" key="2">
    <source>
        <dbReference type="EMBL" id="SCU81016.1"/>
    </source>
</evidence>
<dbReference type="GO" id="GO:0042776">
    <property type="term" value="P:proton motive force-driven mitochondrial ATP synthesis"/>
    <property type="evidence" value="ECO:0007669"/>
    <property type="project" value="TreeGrafter"/>
</dbReference>
<name>A0A1G4IVE2_9SACH</name>
<protein>
    <submittedName>
        <fullName evidence="2">LADA_0B10748g1_1</fullName>
    </submittedName>
</protein>
<dbReference type="Gene3D" id="1.10.1620.20">
    <property type="entry name" value="ATP synthase, F1 complex, epsilon subunit superfamily, mitochondrial"/>
    <property type="match status" value="1"/>
</dbReference>
<dbReference type="GO" id="GO:0045259">
    <property type="term" value="C:proton-transporting ATP synthase complex"/>
    <property type="evidence" value="ECO:0007669"/>
    <property type="project" value="EnsemblFungi"/>
</dbReference>